<dbReference type="eggNOG" id="COG1765">
    <property type="taxonomic scope" value="Bacteria"/>
</dbReference>
<dbReference type="AlphaFoldDB" id="A0A0R1SAT6"/>
<proteinExistence type="predicted"/>
<dbReference type="OrthoDB" id="1433018at2"/>
<name>A0A0R1SAT6_9LACO</name>
<dbReference type="InterPro" id="IPR052924">
    <property type="entry name" value="OsmC/Ohr_hydroprdx_reductase"/>
</dbReference>
<dbReference type="EMBL" id="AZFA01000032">
    <property type="protein sequence ID" value="KRL65593.1"/>
    <property type="molecule type" value="Genomic_DNA"/>
</dbReference>
<dbReference type="Pfam" id="PF02566">
    <property type="entry name" value="OsmC"/>
    <property type="match status" value="1"/>
</dbReference>
<dbReference type="SUPFAM" id="SSF82784">
    <property type="entry name" value="OsmC-like"/>
    <property type="match status" value="1"/>
</dbReference>
<evidence type="ECO:0008006" key="3">
    <source>
        <dbReference type="Google" id="ProtNLM"/>
    </source>
</evidence>
<comment type="caution">
    <text evidence="1">The sequence shown here is derived from an EMBL/GenBank/DDBJ whole genome shotgun (WGS) entry which is preliminary data.</text>
</comment>
<dbReference type="InterPro" id="IPR003718">
    <property type="entry name" value="OsmC/Ohr_fam"/>
</dbReference>
<dbReference type="InterPro" id="IPR015946">
    <property type="entry name" value="KH_dom-like_a/b"/>
</dbReference>
<dbReference type="PATRIC" id="fig|1423815.3.peg.1563"/>
<gene>
    <name evidence="1" type="ORF">FC27_GL001526</name>
</gene>
<dbReference type="RefSeq" id="WP_010624460.1">
    <property type="nucleotide sequence ID" value="NZ_AZFA01000032.1"/>
</dbReference>
<dbReference type="Proteomes" id="UP000051647">
    <property type="component" value="Unassembled WGS sequence"/>
</dbReference>
<accession>A0A0R1SAT6</accession>
<evidence type="ECO:0000313" key="1">
    <source>
        <dbReference type="EMBL" id="KRL65593.1"/>
    </source>
</evidence>
<reference evidence="1 2" key="1">
    <citation type="journal article" date="2015" name="Genome Announc.">
        <title>Expanding the biotechnology potential of lactobacilli through comparative genomics of 213 strains and associated genera.</title>
        <authorList>
            <person name="Sun Z."/>
            <person name="Harris H.M."/>
            <person name="McCann A."/>
            <person name="Guo C."/>
            <person name="Argimon S."/>
            <person name="Zhang W."/>
            <person name="Yang X."/>
            <person name="Jeffery I.B."/>
            <person name="Cooney J.C."/>
            <person name="Kagawa T.F."/>
            <person name="Liu W."/>
            <person name="Song Y."/>
            <person name="Salvetti E."/>
            <person name="Wrobel A."/>
            <person name="Rasinkangas P."/>
            <person name="Parkhill J."/>
            <person name="Rea M.C."/>
            <person name="O'Sullivan O."/>
            <person name="Ritari J."/>
            <person name="Douillard F.P."/>
            <person name="Paul Ross R."/>
            <person name="Yang R."/>
            <person name="Briner A.E."/>
            <person name="Felis G.E."/>
            <person name="de Vos W.M."/>
            <person name="Barrangou R."/>
            <person name="Klaenhammer T.R."/>
            <person name="Caufield P.W."/>
            <person name="Cui Y."/>
            <person name="Zhang H."/>
            <person name="O'Toole P.W."/>
        </authorList>
    </citation>
    <scope>NUCLEOTIDE SEQUENCE [LARGE SCALE GENOMIC DNA]</scope>
    <source>
        <strain evidence="1 2">DSM 14857</strain>
    </source>
</reference>
<dbReference type="Gene3D" id="3.30.300.20">
    <property type="match status" value="1"/>
</dbReference>
<dbReference type="STRING" id="1423815.FC27_GL001526"/>
<sequence>MANTKFNATVTSINGCEVSAETRDFKITVDEPKSSGGTNKGMNPVELLLNSLGACQVIAAKSFAKAKGIKLNKLKVEEEGILDPDGFSGKNPNVPKGFSEIKSTFFIDADNTDEEIQNFVDFVNSICPVHNTLEHTPKMDTAIKTYVK</sequence>
<dbReference type="PANTHER" id="PTHR35368:SF1">
    <property type="entry name" value="HYDROPEROXIDE REDUCTASE"/>
    <property type="match status" value="1"/>
</dbReference>
<organism evidence="1 2">
    <name type="scientific">Companilactobacillus versmoldensis DSM 14857 = KCTC 3814</name>
    <dbReference type="NCBI Taxonomy" id="1423815"/>
    <lineage>
        <taxon>Bacteria</taxon>
        <taxon>Bacillati</taxon>
        <taxon>Bacillota</taxon>
        <taxon>Bacilli</taxon>
        <taxon>Lactobacillales</taxon>
        <taxon>Lactobacillaceae</taxon>
        <taxon>Companilactobacillus</taxon>
    </lineage>
</organism>
<keyword evidence="2" id="KW-1185">Reference proteome</keyword>
<evidence type="ECO:0000313" key="2">
    <source>
        <dbReference type="Proteomes" id="UP000051647"/>
    </source>
</evidence>
<dbReference type="PANTHER" id="PTHR35368">
    <property type="entry name" value="HYDROPEROXIDE REDUCTASE"/>
    <property type="match status" value="1"/>
</dbReference>
<dbReference type="InterPro" id="IPR036102">
    <property type="entry name" value="OsmC/Ohrsf"/>
</dbReference>
<protein>
    <recommendedName>
        <fullName evidence="3">OsmC family protein</fullName>
    </recommendedName>
</protein>